<gene>
    <name evidence="2" type="ORF">C7459_10689</name>
</gene>
<dbReference type="OrthoDB" id="2381872at2"/>
<sequence>MGEMTIQSLVNSALLLLLQIAVVSGLILLKRWKLQMEAYYAKQTTVQQRELLALVGNEAFHYAEQVFAQHDGPAKLNEAVKYVLDRATSHRLQVTYPEVRAVIEKAWAEFEIQKSQKQAA</sequence>
<evidence type="ECO:0000313" key="2">
    <source>
        <dbReference type="EMBL" id="PWK13809.1"/>
    </source>
</evidence>
<keyword evidence="1" id="KW-1133">Transmembrane helix</keyword>
<feature type="transmembrane region" description="Helical" evidence="1">
    <location>
        <begin position="6"/>
        <end position="29"/>
    </location>
</feature>
<dbReference type="NCBIfam" id="TIGR01673">
    <property type="entry name" value="holin_LLH"/>
    <property type="match status" value="1"/>
</dbReference>
<protein>
    <submittedName>
        <fullName evidence="2">LL-H family phage holin</fullName>
    </submittedName>
</protein>
<accession>A0A316DA13</accession>
<comment type="caution">
    <text evidence="2">The sequence shown here is derived from an EMBL/GenBank/DDBJ whole genome shotgun (WGS) entry which is preliminary data.</text>
</comment>
<evidence type="ECO:0000313" key="3">
    <source>
        <dbReference type="Proteomes" id="UP000245634"/>
    </source>
</evidence>
<dbReference type="InterPro" id="IPR010026">
    <property type="entry name" value="Phage_holin_LL-H"/>
</dbReference>
<dbReference type="AlphaFoldDB" id="A0A316DA13"/>
<keyword evidence="3" id="KW-1185">Reference proteome</keyword>
<keyword evidence="1" id="KW-0472">Membrane</keyword>
<organism evidence="2 3">
    <name type="scientific">Tumebacillus permanentifrigoris</name>
    <dbReference type="NCBI Taxonomy" id="378543"/>
    <lineage>
        <taxon>Bacteria</taxon>
        <taxon>Bacillati</taxon>
        <taxon>Bacillota</taxon>
        <taxon>Bacilli</taxon>
        <taxon>Bacillales</taxon>
        <taxon>Alicyclobacillaceae</taxon>
        <taxon>Tumebacillus</taxon>
    </lineage>
</organism>
<proteinExistence type="predicted"/>
<name>A0A316DA13_9BACL</name>
<reference evidence="2 3" key="1">
    <citation type="submission" date="2018-05" db="EMBL/GenBank/DDBJ databases">
        <title>Genomic Encyclopedia of Type Strains, Phase IV (KMG-IV): sequencing the most valuable type-strain genomes for metagenomic binning, comparative biology and taxonomic classification.</title>
        <authorList>
            <person name="Goeker M."/>
        </authorList>
    </citation>
    <scope>NUCLEOTIDE SEQUENCE [LARGE SCALE GENOMIC DNA]</scope>
    <source>
        <strain evidence="2 3">DSM 18773</strain>
    </source>
</reference>
<keyword evidence="1" id="KW-0812">Transmembrane</keyword>
<dbReference type="Proteomes" id="UP000245634">
    <property type="component" value="Unassembled WGS sequence"/>
</dbReference>
<dbReference type="Pfam" id="PF09682">
    <property type="entry name" value="Phage_holin_6_1"/>
    <property type="match status" value="1"/>
</dbReference>
<dbReference type="EMBL" id="QGGL01000006">
    <property type="protein sequence ID" value="PWK13809.1"/>
    <property type="molecule type" value="Genomic_DNA"/>
</dbReference>
<evidence type="ECO:0000256" key="1">
    <source>
        <dbReference type="SAM" id="Phobius"/>
    </source>
</evidence>